<dbReference type="InterPro" id="IPR036761">
    <property type="entry name" value="TTHA0802/YceI-like_sf"/>
</dbReference>
<proteinExistence type="predicted"/>
<comment type="caution">
    <text evidence="1">The sequence shown here is derived from an EMBL/GenBank/DDBJ whole genome shotgun (WGS) entry which is preliminary data.</text>
</comment>
<dbReference type="STRING" id="45065.Lgee_0429"/>
<keyword evidence="2" id="KW-1185">Reference proteome</keyword>
<dbReference type="PANTHER" id="PTHR34406:SF1">
    <property type="entry name" value="PROTEIN YCEI"/>
    <property type="match status" value="1"/>
</dbReference>
<dbReference type="InterPro" id="IPR007372">
    <property type="entry name" value="Lipid/polyisoprenoid-bd_YceI"/>
</dbReference>
<dbReference type="Gene3D" id="2.40.128.110">
    <property type="entry name" value="Lipid/polyisoprenoid-binding, YceI-like"/>
    <property type="match status" value="1"/>
</dbReference>
<organism evidence="1 2">
    <name type="scientific">Legionella geestiana</name>
    <dbReference type="NCBI Taxonomy" id="45065"/>
    <lineage>
        <taxon>Bacteria</taxon>
        <taxon>Pseudomonadati</taxon>
        <taxon>Pseudomonadota</taxon>
        <taxon>Gammaproteobacteria</taxon>
        <taxon>Legionellales</taxon>
        <taxon>Legionellaceae</taxon>
        <taxon>Legionella</taxon>
    </lineage>
</organism>
<gene>
    <name evidence="1" type="primary">yceI</name>
    <name evidence="1" type="ORF">Lgee_0429</name>
</gene>
<dbReference type="RefSeq" id="WP_035904173.1">
    <property type="nucleotide sequence ID" value="NZ_CAAAHN010000004.1"/>
</dbReference>
<dbReference type="PANTHER" id="PTHR34406">
    <property type="entry name" value="PROTEIN YCEI"/>
    <property type="match status" value="1"/>
</dbReference>
<evidence type="ECO:0000313" key="1">
    <source>
        <dbReference type="EMBL" id="KTD03772.1"/>
    </source>
</evidence>
<reference evidence="1 2" key="1">
    <citation type="submission" date="2015-11" db="EMBL/GenBank/DDBJ databases">
        <title>Genomic analysis of 38 Legionella species identifies large and diverse effector repertoires.</title>
        <authorList>
            <person name="Burstein D."/>
            <person name="Amaro F."/>
            <person name="Zusman T."/>
            <person name="Lifshitz Z."/>
            <person name="Cohen O."/>
            <person name="Gilbert J.A."/>
            <person name="Pupko T."/>
            <person name="Shuman H.A."/>
            <person name="Segal G."/>
        </authorList>
    </citation>
    <scope>NUCLEOTIDE SEQUENCE [LARGE SCALE GENOMIC DNA]</scope>
    <source>
        <strain evidence="1 2">ATCC 49504</strain>
    </source>
</reference>
<dbReference type="AlphaFoldDB" id="A0A0W0U7X0"/>
<dbReference type="SUPFAM" id="SSF101874">
    <property type="entry name" value="YceI-like"/>
    <property type="match status" value="1"/>
</dbReference>
<dbReference type="PATRIC" id="fig|45065.4.peg.456"/>
<evidence type="ECO:0000313" key="2">
    <source>
        <dbReference type="Proteomes" id="UP000054785"/>
    </source>
</evidence>
<dbReference type="Proteomes" id="UP000054785">
    <property type="component" value="Unassembled WGS sequence"/>
</dbReference>
<dbReference type="Pfam" id="PF04264">
    <property type="entry name" value="YceI"/>
    <property type="match status" value="1"/>
</dbReference>
<protein>
    <submittedName>
        <fullName evidence="1">Polyprenyl-pyrophosphate binding protein</fullName>
    </submittedName>
</protein>
<name>A0A0W0U7X0_9GAMM</name>
<dbReference type="OrthoDB" id="9811006at2"/>
<accession>A0A0W0U7X0</accession>
<dbReference type="EMBL" id="LNYC01000009">
    <property type="protein sequence ID" value="KTD03772.1"/>
    <property type="molecule type" value="Genomic_DNA"/>
</dbReference>
<dbReference type="SMART" id="SM00867">
    <property type="entry name" value="YceI"/>
    <property type="match status" value="1"/>
</dbReference>
<sequence>MRLRHLLAAFILLFQGASLQAAPHTLALDDTHSYVLWRIEHLGFSTQSGKWYAKGTLVLDRENPQKSSVDVSIDIKNIVTGIPQLDEHLMGPMFFDVKKYPKATFKSTRVHVLDDKRAEVDGILTLRGVSKPVTLHVTMNRVGKNPINDKMTVGFSATATIKRSDFGMNALVPNLGDTVQLEIGVEASPIEAGAADASEKSS</sequence>